<dbReference type="PANTHER" id="PTHR43792:SF1">
    <property type="entry name" value="N-ACETYLTRANSFERASE DOMAIN-CONTAINING PROTEIN"/>
    <property type="match status" value="1"/>
</dbReference>
<dbReference type="InterPro" id="IPR000182">
    <property type="entry name" value="GNAT_dom"/>
</dbReference>
<dbReference type="EMBL" id="MNBE01000746">
    <property type="protein sequence ID" value="OKO91582.1"/>
    <property type="molecule type" value="Genomic_DNA"/>
</dbReference>
<dbReference type="AlphaFoldDB" id="A0A1Q5SUE6"/>
<gene>
    <name evidence="2" type="ORF">PENSUB_12989</name>
</gene>
<sequence>METARLRLEPLDLAHLEGFHRIWSDPVTTQWSSRGFCKTIEETKGRITGIVPDKSRPGVDNYGVFIRPSSSQQEPLSAEESHVIGIVGVHKDDPVPELGYIFHPSAWGKGYATEAVSAFVRHYFILRPDAAYIEAKVDAKNTPSIRVLQKCGFDEIETLVGGAELAWMDPPVRDLVVFRAMRK</sequence>
<reference evidence="2 3" key="1">
    <citation type="submission" date="2016-10" db="EMBL/GenBank/DDBJ databases">
        <title>Genome sequence of the ascomycete fungus Penicillium subrubescens.</title>
        <authorList>
            <person name="De Vries R.P."/>
            <person name="Peng M."/>
            <person name="Dilokpimol A."/>
            <person name="Hilden K."/>
            <person name="Makela M.R."/>
            <person name="Grigoriev I."/>
            <person name="Riley R."/>
            <person name="Granchi Z."/>
        </authorList>
    </citation>
    <scope>NUCLEOTIDE SEQUENCE [LARGE SCALE GENOMIC DNA]</scope>
    <source>
        <strain evidence="2 3">CBS 132785</strain>
    </source>
</reference>
<dbReference type="CDD" id="cd04301">
    <property type="entry name" value="NAT_SF"/>
    <property type="match status" value="1"/>
</dbReference>
<feature type="domain" description="N-acetyltransferase" evidence="1">
    <location>
        <begin position="6"/>
        <end position="173"/>
    </location>
</feature>
<dbReference type="InterPro" id="IPR051531">
    <property type="entry name" value="N-acetyltransferase"/>
</dbReference>
<dbReference type="GO" id="GO:0016747">
    <property type="term" value="F:acyltransferase activity, transferring groups other than amino-acyl groups"/>
    <property type="evidence" value="ECO:0007669"/>
    <property type="project" value="InterPro"/>
</dbReference>
<dbReference type="PANTHER" id="PTHR43792">
    <property type="entry name" value="GNAT FAMILY, PUTATIVE (AFU_ORTHOLOGUE AFUA_3G00765)-RELATED-RELATED"/>
    <property type="match status" value="1"/>
</dbReference>
<dbReference type="PROSITE" id="PS51186">
    <property type="entry name" value="GNAT"/>
    <property type="match status" value="1"/>
</dbReference>
<accession>A0A1Q5SUE6</accession>
<dbReference type="Gene3D" id="3.40.630.30">
    <property type="match status" value="1"/>
</dbReference>
<evidence type="ECO:0000313" key="2">
    <source>
        <dbReference type="EMBL" id="OKO91582.1"/>
    </source>
</evidence>
<proteinExistence type="predicted"/>
<dbReference type="Proteomes" id="UP000186955">
    <property type="component" value="Unassembled WGS sequence"/>
</dbReference>
<protein>
    <recommendedName>
        <fullName evidence="1">N-acetyltransferase domain-containing protein</fullName>
    </recommendedName>
</protein>
<organism evidence="2 3">
    <name type="scientific">Penicillium subrubescens</name>
    <dbReference type="NCBI Taxonomy" id="1316194"/>
    <lineage>
        <taxon>Eukaryota</taxon>
        <taxon>Fungi</taxon>
        <taxon>Dikarya</taxon>
        <taxon>Ascomycota</taxon>
        <taxon>Pezizomycotina</taxon>
        <taxon>Eurotiomycetes</taxon>
        <taxon>Eurotiomycetidae</taxon>
        <taxon>Eurotiales</taxon>
        <taxon>Aspergillaceae</taxon>
        <taxon>Penicillium</taxon>
    </lineage>
</organism>
<dbReference type="InterPro" id="IPR016181">
    <property type="entry name" value="Acyl_CoA_acyltransferase"/>
</dbReference>
<evidence type="ECO:0000313" key="3">
    <source>
        <dbReference type="Proteomes" id="UP000186955"/>
    </source>
</evidence>
<dbReference type="Pfam" id="PF13302">
    <property type="entry name" value="Acetyltransf_3"/>
    <property type="match status" value="1"/>
</dbReference>
<dbReference type="SUPFAM" id="SSF55729">
    <property type="entry name" value="Acyl-CoA N-acyltransferases (Nat)"/>
    <property type="match status" value="1"/>
</dbReference>
<evidence type="ECO:0000259" key="1">
    <source>
        <dbReference type="PROSITE" id="PS51186"/>
    </source>
</evidence>
<keyword evidence="3" id="KW-1185">Reference proteome</keyword>
<comment type="caution">
    <text evidence="2">The sequence shown here is derived from an EMBL/GenBank/DDBJ whole genome shotgun (WGS) entry which is preliminary data.</text>
</comment>
<name>A0A1Q5SUE6_9EURO</name>